<dbReference type="EMBL" id="JANBVO010000005">
    <property type="protein sequence ID" value="KAJ9151771.1"/>
    <property type="molecule type" value="Genomic_DNA"/>
</dbReference>
<evidence type="ECO:0000313" key="1">
    <source>
        <dbReference type="EMBL" id="KAJ9151771.1"/>
    </source>
</evidence>
<dbReference type="AlphaFoldDB" id="A0AA38VUT7"/>
<organism evidence="1 2">
    <name type="scientific">Pleurostoma richardsiae</name>
    <dbReference type="NCBI Taxonomy" id="41990"/>
    <lineage>
        <taxon>Eukaryota</taxon>
        <taxon>Fungi</taxon>
        <taxon>Dikarya</taxon>
        <taxon>Ascomycota</taxon>
        <taxon>Pezizomycotina</taxon>
        <taxon>Sordariomycetes</taxon>
        <taxon>Sordariomycetidae</taxon>
        <taxon>Calosphaeriales</taxon>
        <taxon>Pleurostomataceae</taxon>
        <taxon>Pleurostoma</taxon>
    </lineage>
</organism>
<dbReference type="Proteomes" id="UP001174694">
    <property type="component" value="Unassembled WGS sequence"/>
</dbReference>
<keyword evidence="2" id="KW-1185">Reference proteome</keyword>
<evidence type="ECO:0000313" key="2">
    <source>
        <dbReference type="Proteomes" id="UP001174694"/>
    </source>
</evidence>
<sequence length="474" mass="53139">MMHRDDIEASYPLIAAYVERPELAFSVDEFILDDSSWPSGRGSFFSGADQFRELNEPALPVREESHVELKAYAQNMGLQEDSTRKMLQALDWKKRHLKGERPDSPKGFNAHNKEYAYAAAAILLSFCKNITTLHVHGVGRGLLREFLLKSNYGLITQPALQQVQNVEIIPPGGTRWSDSYDRLEFLDYFEYFHRLPSIQSISMEGVQQYQNERDIFPPGTGSIKKIHIGHSDVSGDLIGTMIRIPKGLEEFSFSLGGLFSTDGGMPIISPRTLGKSLWTQRDTLKVLDIDVDLALHNSARAATTSEEDGEYDGTEEGLYETDQYFQLDKAISSGPLSVKGLPNTRLYGNTIGSLHDFAALSRLTLSVKLLLGTSMRLPDSSFGLAKQPPFRLIDALPPNLEYFCLRGYARGKDADVDDHIDEFLEKKGQRLPHLTEVKGIGSIVPSLEAFYSEDMGEDEVWKGPEFDLDWMEVS</sequence>
<reference evidence="1" key="1">
    <citation type="submission" date="2022-07" db="EMBL/GenBank/DDBJ databases">
        <title>Fungi with potential for degradation of polypropylene.</title>
        <authorList>
            <person name="Gostincar C."/>
        </authorList>
    </citation>
    <scope>NUCLEOTIDE SEQUENCE</scope>
    <source>
        <strain evidence="1">EXF-13308</strain>
    </source>
</reference>
<comment type="caution">
    <text evidence="1">The sequence shown here is derived from an EMBL/GenBank/DDBJ whole genome shotgun (WGS) entry which is preliminary data.</text>
</comment>
<gene>
    <name evidence="1" type="ORF">NKR23_g2922</name>
</gene>
<accession>A0AA38VUT7</accession>
<proteinExistence type="predicted"/>
<name>A0AA38VUT7_9PEZI</name>
<protein>
    <submittedName>
        <fullName evidence="1">F-box domain containing protein</fullName>
    </submittedName>
</protein>